<accession>A0A841ZU36</accession>
<sequence>MFERIKNFFRKAGASVGMVDSLQNITDHPKINMDSSEYNRIQAAFNRFENKWSKVSYINSQGVKKERDYISLNMDKLVAETMTGLVFNEECQINIGNEQSQDKLKDAQDYINHVFEHNDFKKNFSRYLEPMFATGGLVVRPYYDPNTKEIEFSWALANAFYPLRNNTGAISEGAIASVTTKTENDKTVYYTLLEFHEWQDGQYRITNELYRSEMKTTVGVKVPLSTLYEGLQETSVITGLSRPNFSYLKPAGFNNLNPYSPLGLGLCDNSIGTIRQINDTFDQFNWEIKMGQRKVIVSDHFLRNEINELGDGSLTNKQVFDDESNVFVGLKMDMDDMSIKDITHDIRTEQYISAINHFFKTLETQTKLSVGTFSFDGKSVKTATEVVSENSATFRTRNNHLTEIEKFIKGLIISVLELAQGTITTEGKALYSGNIPDFEDIGIDFDDGVFTDKNALLDYYGKARTFGLIPDVEIMQRIFDIPEEKAREWIQEITNQSLQRNPEVQQTTAEMSLLGEEE</sequence>
<dbReference type="EMBL" id="JAARRM010000007">
    <property type="protein sequence ID" value="MBC1522420.1"/>
    <property type="molecule type" value="Genomic_DNA"/>
</dbReference>
<dbReference type="InterPro" id="IPR006432">
    <property type="entry name" value="Phage_portal_A118-type"/>
</dbReference>
<evidence type="ECO:0000313" key="2">
    <source>
        <dbReference type="Proteomes" id="UP000559885"/>
    </source>
</evidence>
<proteinExistence type="predicted"/>
<dbReference type="Pfam" id="PF05133">
    <property type="entry name" value="SPP1_portal"/>
    <property type="match status" value="1"/>
</dbReference>
<dbReference type="RefSeq" id="WP_185374964.1">
    <property type="nucleotide sequence ID" value="NZ_JAARRM010000007.1"/>
</dbReference>
<name>A0A841ZU36_9LIST</name>
<dbReference type="AlphaFoldDB" id="A0A841ZU36"/>
<dbReference type="Proteomes" id="UP000559885">
    <property type="component" value="Unassembled WGS sequence"/>
</dbReference>
<comment type="caution">
    <text evidence="1">The sequence shown here is derived from an EMBL/GenBank/DDBJ whole genome shotgun (WGS) entry which is preliminary data.</text>
</comment>
<reference evidence="1 2" key="1">
    <citation type="submission" date="2020-03" db="EMBL/GenBank/DDBJ databases">
        <title>Soil Listeria distribution.</title>
        <authorList>
            <person name="Liao J."/>
            <person name="Wiedmann M."/>
        </authorList>
    </citation>
    <scope>NUCLEOTIDE SEQUENCE [LARGE SCALE GENOMIC DNA]</scope>
    <source>
        <strain evidence="1 2">FSL L7-1507</strain>
    </source>
</reference>
<dbReference type="InterPro" id="IPR021145">
    <property type="entry name" value="Portal_protein_SPP1_Gp6-like"/>
</dbReference>
<dbReference type="NCBIfam" id="TIGR01542">
    <property type="entry name" value="A118_put_portal"/>
    <property type="match status" value="1"/>
</dbReference>
<gene>
    <name evidence="1" type="ORF">HB912_12255</name>
</gene>
<evidence type="ECO:0000313" key="1">
    <source>
        <dbReference type="EMBL" id="MBC1522420.1"/>
    </source>
</evidence>
<dbReference type="PIRSF" id="PIRSF011911">
    <property type="entry name" value="A118_put_portal"/>
    <property type="match status" value="1"/>
</dbReference>
<protein>
    <submittedName>
        <fullName evidence="1">Phage portal protein</fullName>
    </submittedName>
</protein>
<organism evidence="1 2">
    <name type="scientific">Listeria aquatica</name>
    <dbReference type="NCBI Taxonomy" id="1494960"/>
    <lineage>
        <taxon>Bacteria</taxon>
        <taxon>Bacillati</taxon>
        <taxon>Bacillota</taxon>
        <taxon>Bacilli</taxon>
        <taxon>Bacillales</taxon>
        <taxon>Listeriaceae</taxon>
        <taxon>Listeria</taxon>
    </lineage>
</organism>